<organism evidence="1 2">
    <name type="scientific">Ixodes persulcatus</name>
    <name type="common">Taiga tick</name>
    <dbReference type="NCBI Taxonomy" id="34615"/>
    <lineage>
        <taxon>Eukaryota</taxon>
        <taxon>Metazoa</taxon>
        <taxon>Ecdysozoa</taxon>
        <taxon>Arthropoda</taxon>
        <taxon>Chelicerata</taxon>
        <taxon>Arachnida</taxon>
        <taxon>Acari</taxon>
        <taxon>Parasitiformes</taxon>
        <taxon>Ixodida</taxon>
        <taxon>Ixodoidea</taxon>
        <taxon>Ixodidae</taxon>
        <taxon>Ixodinae</taxon>
        <taxon>Ixodes</taxon>
    </lineage>
</organism>
<keyword evidence="2" id="KW-1185">Reference proteome</keyword>
<dbReference type="EMBL" id="JABSTQ010010062">
    <property type="protein sequence ID" value="KAG0423712.1"/>
    <property type="molecule type" value="Genomic_DNA"/>
</dbReference>
<evidence type="ECO:0000313" key="2">
    <source>
        <dbReference type="Proteomes" id="UP000805193"/>
    </source>
</evidence>
<name>A0AC60PS89_IXOPE</name>
<protein>
    <submittedName>
        <fullName evidence="1">Uncharacterized protein</fullName>
    </submittedName>
</protein>
<evidence type="ECO:0000313" key="1">
    <source>
        <dbReference type="EMBL" id="KAG0423712.1"/>
    </source>
</evidence>
<gene>
    <name evidence="1" type="ORF">HPB47_000498</name>
</gene>
<sequence>MKLRSTVAILNTFLENLKVASELPRDFPQDSSWFLGVMAADTSLIKFVAFVLKTAELLHNSQGKSFPGPRRRFRNQLDPMDVFNDREFLVGFPFTKATMTLNYGNEKRRPFVNVERRMLNYDNVKQRRFENVEQQNLRFRTVKFNVNVRSERQNPTFENGKPRWFVNVEQQNLRKRGARSRKTVFVSVNWSEIRPLVRS</sequence>
<proteinExistence type="predicted"/>
<comment type="caution">
    <text evidence="1">The sequence shown here is derived from an EMBL/GenBank/DDBJ whole genome shotgun (WGS) entry which is preliminary data.</text>
</comment>
<reference evidence="1 2" key="1">
    <citation type="journal article" date="2020" name="Cell">
        <title>Large-Scale Comparative Analyses of Tick Genomes Elucidate Their Genetic Diversity and Vector Capacities.</title>
        <authorList>
            <consortium name="Tick Genome and Microbiome Consortium (TIGMIC)"/>
            <person name="Jia N."/>
            <person name="Wang J."/>
            <person name="Shi W."/>
            <person name="Du L."/>
            <person name="Sun Y."/>
            <person name="Zhan W."/>
            <person name="Jiang J.F."/>
            <person name="Wang Q."/>
            <person name="Zhang B."/>
            <person name="Ji P."/>
            <person name="Bell-Sakyi L."/>
            <person name="Cui X.M."/>
            <person name="Yuan T.T."/>
            <person name="Jiang B.G."/>
            <person name="Yang W.F."/>
            <person name="Lam T.T."/>
            <person name="Chang Q.C."/>
            <person name="Ding S.J."/>
            <person name="Wang X.J."/>
            <person name="Zhu J.G."/>
            <person name="Ruan X.D."/>
            <person name="Zhao L."/>
            <person name="Wei J.T."/>
            <person name="Ye R.Z."/>
            <person name="Que T.C."/>
            <person name="Du C.H."/>
            <person name="Zhou Y.H."/>
            <person name="Cheng J.X."/>
            <person name="Dai P.F."/>
            <person name="Guo W.B."/>
            <person name="Han X.H."/>
            <person name="Huang E.J."/>
            <person name="Li L.F."/>
            <person name="Wei W."/>
            <person name="Gao Y.C."/>
            <person name="Liu J.Z."/>
            <person name="Shao H.Z."/>
            <person name="Wang X."/>
            <person name="Wang C.C."/>
            <person name="Yang T.C."/>
            <person name="Huo Q.B."/>
            <person name="Li W."/>
            <person name="Chen H.Y."/>
            <person name="Chen S.E."/>
            <person name="Zhou L.G."/>
            <person name="Ni X.B."/>
            <person name="Tian J.H."/>
            <person name="Sheng Y."/>
            <person name="Liu T."/>
            <person name="Pan Y.S."/>
            <person name="Xia L.Y."/>
            <person name="Li J."/>
            <person name="Zhao F."/>
            <person name="Cao W.C."/>
        </authorList>
    </citation>
    <scope>NUCLEOTIDE SEQUENCE [LARGE SCALE GENOMIC DNA]</scope>
    <source>
        <strain evidence="1">Iper-2018</strain>
    </source>
</reference>
<dbReference type="Proteomes" id="UP000805193">
    <property type="component" value="Unassembled WGS sequence"/>
</dbReference>
<accession>A0AC60PS89</accession>